<name>A0A645FWG1_9ZZZZ</name>
<reference evidence="1" key="1">
    <citation type="submission" date="2019-08" db="EMBL/GenBank/DDBJ databases">
        <authorList>
            <person name="Kucharzyk K."/>
            <person name="Murdoch R.W."/>
            <person name="Higgins S."/>
            <person name="Loffler F."/>
        </authorList>
    </citation>
    <scope>NUCLEOTIDE SEQUENCE</scope>
</reference>
<dbReference type="EMBL" id="VSSQ01066201">
    <property type="protein sequence ID" value="MPN18785.1"/>
    <property type="molecule type" value="Genomic_DNA"/>
</dbReference>
<dbReference type="AlphaFoldDB" id="A0A645FWG1"/>
<proteinExistence type="predicted"/>
<organism evidence="1">
    <name type="scientific">bioreactor metagenome</name>
    <dbReference type="NCBI Taxonomy" id="1076179"/>
    <lineage>
        <taxon>unclassified sequences</taxon>
        <taxon>metagenomes</taxon>
        <taxon>ecological metagenomes</taxon>
    </lineage>
</organism>
<sequence length="41" mass="4296">MYDGNVVAVLDRKDANEQKLGVLMAGGSLSDVKEGVGSDEQ</sequence>
<comment type="caution">
    <text evidence="1">The sequence shown here is derived from an EMBL/GenBank/DDBJ whole genome shotgun (WGS) entry which is preliminary data.</text>
</comment>
<evidence type="ECO:0000313" key="1">
    <source>
        <dbReference type="EMBL" id="MPN18785.1"/>
    </source>
</evidence>
<protein>
    <submittedName>
        <fullName evidence="1">Uncharacterized protein</fullName>
    </submittedName>
</protein>
<accession>A0A645FWG1</accession>
<gene>
    <name evidence="1" type="ORF">SDC9_166148</name>
</gene>